<organism evidence="2">
    <name type="scientific">Kwoniella bestiolae CBS 10118</name>
    <dbReference type="NCBI Taxonomy" id="1296100"/>
    <lineage>
        <taxon>Eukaryota</taxon>
        <taxon>Fungi</taxon>
        <taxon>Dikarya</taxon>
        <taxon>Basidiomycota</taxon>
        <taxon>Agaricomycotina</taxon>
        <taxon>Tremellomycetes</taxon>
        <taxon>Tremellales</taxon>
        <taxon>Cryptococcaceae</taxon>
        <taxon>Kwoniella</taxon>
    </lineage>
</organism>
<keyword evidence="4" id="KW-1185">Reference proteome</keyword>
<dbReference type="EMBL" id="CP144541">
    <property type="protein sequence ID" value="WVW79013.1"/>
    <property type="molecule type" value="Genomic_DNA"/>
</dbReference>
<dbReference type="KEGG" id="kbi:30208752"/>
<protein>
    <submittedName>
        <fullName evidence="2">Uncharacterized protein</fullName>
    </submittedName>
</protein>
<reference evidence="3" key="2">
    <citation type="submission" date="2013-07" db="EMBL/GenBank/DDBJ databases">
        <authorList>
            <consortium name="The Broad Institute Genome Sequencing Platform"/>
            <person name="Cuomo C."/>
            <person name="Litvintseva A."/>
            <person name="Chen Y."/>
            <person name="Heitman J."/>
            <person name="Sun S."/>
            <person name="Springer D."/>
            <person name="Dromer F."/>
            <person name="Young S.K."/>
            <person name="Zeng Q."/>
            <person name="Gargeya S."/>
            <person name="Fitzgerald M."/>
            <person name="Abouelleil A."/>
            <person name="Alvarado L."/>
            <person name="Berlin A.M."/>
            <person name="Chapman S.B."/>
            <person name="Dewar J."/>
            <person name="Goldberg J."/>
            <person name="Griggs A."/>
            <person name="Gujja S."/>
            <person name="Hansen M."/>
            <person name="Howarth C."/>
            <person name="Imamovic A."/>
            <person name="Larimer J."/>
            <person name="McCowan C."/>
            <person name="Murphy C."/>
            <person name="Pearson M."/>
            <person name="Priest M."/>
            <person name="Roberts A."/>
            <person name="Saif S."/>
            <person name="Shea T."/>
            <person name="Sykes S."/>
            <person name="Wortman J."/>
            <person name="Nusbaum C."/>
            <person name="Birren B."/>
        </authorList>
    </citation>
    <scope>NUCLEOTIDE SEQUENCE</scope>
    <source>
        <strain evidence="3">CBS 10118</strain>
    </source>
</reference>
<dbReference type="VEuPathDB" id="FungiDB:I302_04353"/>
<dbReference type="EMBL" id="KI894020">
    <property type="protein sequence ID" value="OCF26666.1"/>
    <property type="molecule type" value="Genomic_DNA"/>
</dbReference>
<evidence type="ECO:0000256" key="1">
    <source>
        <dbReference type="SAM" id="MobiDB-lite"/>
    </source>
</evidence>
<evidence type="ECO:0000313" key="4">
    <source>
        <dbReference type="Proteomes" id="UP000092730"/>
    </source>
</evidence>
<dbReference type="GeneID" id="30208752"/>
<proteinExistence type="predicted"/>
<feature type="compositionally biased region" description="Polar residues" evidence="1">
    <location>
        <begin position="21"/>
        <end position="46"/>
    </location>
</feature>
<reference evidence="2" key="1">
    <citation type="submission" date="2013-07" db="EMBL/GenBank/DDBJ databases">
        <title>The Genome Sequence of Cryptococcus bestiolae CBS10118.</title>
        <authorList>
            <consortium name="The Broad Institute Genome Sequencing Platform"/>
            <person name="Cuomo C."/>
            <person name="Litvintseva A."/>
            <person name="Chen Y."/>
            <person name="Heitman J."/>
            <person name="Sun S."/>
            <person name="Springer D."/>
            <person name="Dromer F."/>
            <person name="Young S.K."/>
            <person name="Zeng Q."/>
            <person name="Gargeya S."/>
            <person name="Fitzgerald M."/>
            <person name="Abouelleil A."/>
            <person name="Alvarado L."/>
            <person name="Berlin A.M."/>
            <person name="Chapman S.B."/>
            <person name="Dewar J."/>
            <person name="Goldberg J."/>
            <person name="Griggs A."/>
            <person name="Gujja S."/>
            <person name="Hansen M."/>
            <person name="Howarth C."/>
            <person name="Imamovic A."/>
            <person name="Larimer J."/>
            <person name="McCowan C."/>
            <person name="Murphy C."/>
            <person name="Pearson M."/>
            <person name="Priest M."/>
            <person name="Roberts A."/>
            <person name="Saif S."/>
            <person name="Shea T."/>
            <person name="Sykes S."/>
            <person name="Wortman J."/>
            <person name="Nusbaum C."/>
            <person name="Birren B."/>
        </authorList>
    </citation>
    <scope>NUCLEOTIDE SEQUENCE [LARGE SCALE GENOMIC DNA]</scope>
    <source>
        <strain evidence="2">CBS 10118</strain>
    </source>
</reference>
<feature type="region of interest" description="Disordered" evidence="1">
    <location>
        <begin position="1"/>
        <end position="54"/>
    </location>
</feature>
<dbReference type="AlphaFoldDB" id="A0A1B9G6K9"/>
<reference evidence="2" key="3">
    <citation type="submission" date="2014-01" db="EMBL/GenBank/DDBJ databases">
        <title>Evolution of pathogenesis and genome organization in the Tremellales.</title>
        <authorList>
            <person name="Cuomo C."/>
            <person name="Litvintseva A."/>
            <person name="Heitman J."/>
            <person name="Chen Y."/>
            <person name="Sun S."/>
            <person name="Springer D."/>
            <person name="Dromer F."/>
            <person name="Young S."/>
            <person name="Zeng Q."/>
            <person name="Chapman S."/>
            <person name="Gujja S."/>
            <person name="Saif S."/>
            <person name="Birren B."/>
        </authorList>
    </citation>
    <scope>NUCLEOTIDE SEQUENCE</scope>
    <source>
        <strain evidence="2">CBS 10118</strain>
    </source>
</reference>
<name>A0A1B9G6K9_9TREE</name>
<evidence type="ECO:0000313" key="2">
    <source>
        <dbReference type="EMBL" id="OCF26666.1"/>
    </source>
</evidence>
<evidence type="ECO:0000313" key="3">
    <source>
        <dbReference type="EMBL" id="WVW79013.1"/>
    </source>
</evidence>
<dbReference type="RefSeq" id="XP_019047736.1">
    <property type="nucleotide sequence ID" value="XM_019190988.1"/>
</dbReference>
<dbReference type="Proteomes" id="UP000092730">
    <property type="component" value="Chromosome 1"/>
</dbReference>
<accession>A0A1B9G6K9</accession>
<feature type="region of interest" description="Disordered" evidence="1">
    <location>
        <begin position="300"/>
        <end position="334"/>
    </location>
</feature>
<feature type="region of interest" description="Disordered" evidence="1">
    <location>
        <begin position="68"/>
        <end position="116"/>
    </location>
</feature>
<sequence>MPRQGDQSQTEEADEELSRDSGPSQIAPRTSATVNQGSTYHSSTRPVNPFVFAPGTQASRLDNALLRDPNMPNSTLHSGGPGSWYAFSAQSGPQPNLMAPSRPRMFDQPPAQAIPPSWAQITGRTPGQSYVPPMSTFQQDHPFLYSVLDQSRIGAQRPLAPSLSDNNPAAAFRYNPYGPLPNWDSTQTGGKRRKKDFLTISYSDPSGSLFGPPEFRITENRKPDWLKLQAEINSIVTNSKEEYSRLFPDRSEHEPLPLNWAGISYKYDNPDGATLTRGLVRPGDVPRMIDIFNQAKGLRTTKSVGRRRGYQRSQRGSGSSVRSGSLPSTTATDVAGPNAVTAWASGVPKPGLVSSAASITSIAEGPESGDEVYFEMGSQAGTPKDKSS</sequence>
<gene>
    <name evidence="2" type="ORF">I302_04353</name>
    <name evidence="3" type="ORF">I302_100976</name>
</gene>
<reference evidence="3" key="4">
    <citation type="submission" date="2024-02" db="EMBL/GenBank/DDBJ databases">
        <title>Comparative genomics of Cryptococcus and Kwoniella reveals pathogenesis evolution and contrasting modes of karyotype evolution via chromosome fusion or intercentromeric recombination.</title>
        <authorList>
            <person name="Coelho M.A."/>
            <person name="David-Palma M."/>
            <person name="Shea T."/>
            <person name="Bowers K."/>
            <person name="McGinley-Smith S."/>
            <person name="Mohammad A.W."/>
            <person name="Gnirke A."/>
            <person name="Yurkov A.M."/>
            <person name="Nowrousian M."/>
            <person name="Sun S."/>
            <person name="Cuomo C.A."/>
            <person name="Heitman J."/>
        </authorList>
    </citation>
    <scope>NUCLEOTIDE SEQUENCE</scope>
    <source>
        <strain evidence="3">CBS 10118</strain>
    </source>
</reference>
<feature type="compositionally biased region" description="Low complexity" evidence="1">
    <location>
        <begin position="311"/>
        <end position="325"/>
    </location>
</feature>